<sequence>MAGYKCFLIILSDQNHLDSNRFISFTLGFHGYSFLQPSVHRPSPLGYQPATCYGYRSAAHGNSKRVGEDGVASTLFVISSQLQLIVPDFIGSAFVDKSF</sequence>
<reference evidence="1 2" key="1">
    <citation type="journal article" date="2021" name="BMC Genomics">
        <title>Datura genome reveals duplications of psychoactive alkaloid biosynthetic genes and high mutation rate following tissue culture.</title>
        <authorList>
            <person name="Rajewski A."/>
            <person name="Carter-House D."/>
            <person name="Stajich J."/>
            <person name="Litt A."/>
        </authorList>
    </citation>
    <scope>NUCLEOTIDE SEQUENCE [LARGE SCALE GENOMIC DNA]</scope>
    <source>
        <strain evidence="1">AR-01</strain>
    </source>
</reference>
<proteinExistence type="predicted"/>
<name>A0ABS8VPV0_DATST</name>
<comment type="caution">
    <text evidence="1">The sequence shown here is derived from an EMBL/GenBank/DDBJ whole genome shotgun (WGS) entry which is preliminary data.</text>
</comment>
<accession>A0ABS8VPV0</accession>
<organism evidence="1 2">
    <name type="scientific">Datura stramonium</name>
    <name type="common">Jimsonweed</name>
    <name type="synonym">Common thornapple</name>
    <dbReference type="NCBI Taxonomy" id="4076"/>
    <lineage>
        <taxon>Eukaryota</taxon>
        <taxon>Viridiplantae</taxon>
        <taxon>Streptophyta</taxon>
        <taxon>Embryophyta</taxon>
        <taxon>Tracheophyta</taxon>
        <taxon>Spermatophyta</taxon>
        <taxon>Magnoliopsida</taxon>
        <taxon>eudicotyledons</taxon>
        <taxon>Gunneridae</taxon>
        <taxon>Pentapetalae</taxon>
        <taxon>asterids</taxon>
        <taxon>lamiids</taxon>
        <taxon>Solanales</taxon>
        <taxon>Solanaceae</taxon>
        <taxon>Solanoideae</taxon>
        <taxon>Datureae</taxon>
        <taxon>Datura</taxon>
    </lineage>
</organism>
<keyword evidence="2" id="KW-1185">Reference proteome</keyword>
<dbReference type="EMBL" id="JACEIK010005884">
    <property type="protein sequence ID" value="MCE0482355.1"/>
    <property type="molecule type" value="Genomic_DNA"/>
</dbReference>
<gene>
    <name evidence="1" type="ORF">HAX54_041042</name>
</gene>
<evidence type="ECO:0000313" key="1">
    <source>
        <dbReference type="EMBL" id="MCE0482355.1"/>
    </source>
</evidence>
<protein>
    <submittedName>
        <fullName evidence="1">Uncharacterized protein</fullName>
    </submittedName>
</protein>
<evidence type="ECO:0000313" key="2">
    <source>
        <dbReference type="Proteomes" id="UP000823775"/>
    </source>
</evidence>
<dbReference type="Proteomes" id="UP000823775">
    <property type="component" value="Unassembled WGS sequence"/>
</dbReference>